<name>A0A0A0KLS6_CUCSA</name>
<keyword evidence="2" id="KW-1185">Reference proteome</keyword>
<dbReference type="Gramene" id="KGN48711">
    <property type="protein sequence ID" value="KGN48711"/>
    <property type="gene ID" value="Csa_6G499075"/>
</dbReference>
<reference evidence="1 2" key="2">
    <citation type="journal article" date="2009" name="PLoS ONE">
        <title>An integrated genetic and cytogenetic map of the cucumber genome.</title>
        <authorList>
            <person name="Ren Y."/>
            <person name="Zhang Z."/>
            <person name="Liu J."/>
            <person name="Staub J.E."/>
            <person name="Han Y."/>
            <person name="Cheng Z."/>
            <person name="Li X."/>
            <person name="Lu J."/>
            <person name="Miao H."/>
            <person name="Kang H."/>
            <person name="Xie B."/>
            <person name="Gu X."/>
            <person name="Wang X."/>
            <person name="Du Y."/>
            <person name="Jin W."/>
            <person name="Huang S."/>
        </authorList>
    </citation>
    <scope>NUCLEOTIDE SEQUENCE [LARGE SCALE GENOMIC DNA]</scope>
    <source>
        <strain evidence="2">cv. 9930</strain>
    </source>
</reference>
<proteinExistence type="predicted"/>
<dbReference type="EMBL" id="CM002927">
    <property type="protein sequence ID" value="KGN48711.1"/>
    <property type="molecule type" value="Genomic_DNA"/>
</dbReference>
<accession>A0A0A0KLS6</accession>
<reference evidence="1 2" key="1">
    <citation type="journal article" date="2009" name="Nat. Genet.">
        <title>The genome of the cucumber, Cucumis sativus L.</title>
        <authorList>
            <person name="Huang S."/>
            <person name="Li R."/>
            <person name="Zhang Z."/>
            <person name="Li L."/>
            <person name="Gu X."/>
            <person name="Fan W."/>
            <person name="Lucas W.J."/>
            <person name="Wang X."/>
            <person name="Xie B."/>
            <person name="Ni P."/>
            <person name="Ren Y."/>
            <person name="Zhu H."/>
            <person name="Li J."/>
            <person name="Lin K."/>
            <person name="Jin W."/>
            <person name="Fei Z."/>
            <person name="Li G."/>
            <person name="Staub J."/>
            <person name="Kilian A."/>
            <person name="van der Vossen E.A."/>
            <person name="Wu Y."/>
            <person name="Guo J."/>
            <person name="He J."/>
            <person name="Jia Z."/>
            <person name="Ren Y."/>
            <person name="Tian G."/>
            <person name="Lu Y."/>
            <person name="Ruan J."/>
            <person name="Qian W."/>
            <person name="Wang M."/>
            <person name="Huang Q."/>
            <person name="Li B."/>
            <person name="Xuan Z."/>
            <person name="Cao J."/>
            <person name="Asan"/>
            <person name="Wu Z."/>
            <person name="Zhang J."/>
            <person name="Cai Q."/>
            <person name="Bai Y."/>
            <person name="Zhao B."/>
            <person name="Han Y."/>
            <person name="Li Y."/>
            <person name="Li X."/>
            <person name="Wang S."/>
            <person name="Shi Q."/>
            <person name="Liu S."/>
            <person name="Cho W.K."/>
            <person name="Kim J.Y."/>
            <person name="Xu Y."/>
            <person name="Heller-Uszynska K."/>
            <person name="Miao H."/>
            <person name="Cheng Z."/>
            <person name="Zhang S."/>
            <person name="Wu J."/>
            <person name="Yang Y."/>
            <person name="Kang H."/>
            <person name="Li M."/>
            <person name="Liang H."/>
            <person name="Ren X."/>
            <person name="Shi Z."/>
            <person name="Wen M."/>
            <person name="Jian M."/>
            <person name="Yang H."/>
            <person name="Zhang G."/>
            <person name="Yang Z."/>
            <person name="Chen R."/>
            <person name="Liu S."/>
            <person name="Li J."/>
            <person name="Ma L."/>
            <person name="Liu H."/>
            <person name="Zhou Y."/>
            <person name="Zhao J."/>
            <person name="Fang X."/>
            <person name="Li G."/>
            <person name="Fang L."/>
            <person name="Li Y."/>
            <person name="Liu D."/>
            <person name="Zheng H."/>
            <person name="Zhang Y."/>
            <person name="Qin N."/>
            <person name="Li Z."/>
            <person name="Yang G."/>
            <person name="Yang S."/>
            <person name="Bolund L."/>
            <person name="Kristiansen K."/>
            <person name="Zheng H."/>
            <person name="Li S."/>
            <person name="Zhang X."/>
            <person name="Yang H."/>
            <person name="Wang J."/>
            <person name="Sun R."/>
            <person name="Zhang B."/>
            <person name="Jiang S."/>
            <person name="Wang J."/>
            <person name="Du Y."/>
            <person name="Li S."/>
        </authorList>
    </citation>
    <scope>NUCLEOTIDE SEQUENCE [LARGE SCALE GENOMIC DNA]</scope>
    <source>
        <strain evidence="2">cv. 9930</strain>
    </source>
</reference>
<evidence type="ECO:0000313" key="1">
    <source>
        <dbReference type="EMBL" id="KGN48711.1"/>
    </source>
</evidence>
<protein>
    <submittedName>
        <fullName evidence="1">Uncharacterized protein</fullName>
    </submittedName>
</protein>
<gene>
    <name evidence="1" type="ORF">Csa_6G499075</name>
</gene>
<reference evidence="1 2" key="3">
    <citation type="journal article" date="2010" name="BMC Genomics">
        <title>Transcriptome sequencing and comparative analysis of cucumber flowers with different sex types.</title>
        <authorList>
            <person name="Guo S."/>
            <person name="Zheng Y."/>
            <person name="Joung J.G."/>
            <person name="Liu S."/>
            <person name="Zhang Z."/>
            <person name="Crasta O.R."/>
            <person name="Sobral B.W."/>
            <person name="Xu Y."/>
            <person name="Huang S."/>
            <person name="Fei Z."/>
        </authorList>
    </citation>
    <scope>NUCLEOTIDE SEQUENCE [LARGE SCALE GENOMIC DNA]</scope>
    <source>
        <strain evidence="2">cv. 9930</strain>
    </source>
</reference>
<dbReference type="Proteomes" id="UP000029981">
    <property type="component" value="Chromosome 6"/>
</dbReference>
<evidence type="ECO:0000313" key="2">
    <source>
        <dbReference type="Proteomes" id="UP000029981"/>
    </source>
</evidence>
<organism evidence="1 2">
    <name type="scientific">Cucumis sativus</name>
    <name type="common">Cucumber</name>
    <dbReference type="NCBI Taxonomy" id="3659"/>
    <lineage>
        <taxon>Eukaryota</taxon>
        <taxon>Viridiplantae</taxon>
        <taxon>Streptophyta</taxon>
        <taxon>Embryophyta</taxon>
        <taxon>Tracheophyta</taxon>
        <taxon>Spermatophyta</taxon>
        <taxon>Magnoliopsida</taxon>
        <taxon>eudicotyledons</taxon>
        <taxon>Gunneridae</taxon>
        <taxon>Pentapetalae</taxon>
        <taxon>rosids</taxon>
        <taxon>fabids</taxon>
        <taxon>Cucurbitales</taxon>
        <taxon>Cucurbitaceae</taxon>
        <taxon>Benincaseae</taxon>
        <taxon>Cucumis</taxon>
    </lineage>
</organism>
<sequence>MVGNGGKVGKVAFGSAGAEGNGGNVALGSVGIGGSGGRAALGSGGTVALGRGGSGGIGGIDRNGGGAAGVSRRRRELAKFMLMLANDKDTINKNFKQLLKTAMVLN</sequence>
<reference evidence="1 2" key="4">
    <citation type="journal article" date="2011" name="BMC Genomics">
        <title>RNA-Seq improves annotation of protein-coding genes in the cucumber genome.</title>
        <authorList>
            <person name="Li Z."/>
            <person name="Zhang Z."/>
            <person name="Yan P."/>
            <person name="Huang S."/>
            <person name="Fei Z."/>
            <person name="Lin K."/>
        </authorList>
    </citation>
    <scope>NUCLEOTIDE SEQUENCE [LARGE SCALE GENOMIC DNA]</scope>
    <source>
        <strain evidence="2">cv. 9930</strain>
    </source>
</reference>
<dbReference type="AlphaFoldDB" id="A0A0A0KLS6"/>